<dbReference type="Proteomes" id="UP000828390">
    <property type="component" value="Unassembled WGS sequence"/>
</dbReference>
<accession>A0A9D4RE23</accession>
<evidence type="ECO:0000313" key="3">
    <source>
        <dbReference type="Proteomes" id="UP000828390"/>
    </source>
</evidence>
<keyword evidence="3" id="KW-1185">Reference proteome</keyword>
<feature type="transmembrane region" description="Helical" evidence="1">
    <location>
        <begin position="21"/>
        <end position="49"/>
    </location>
</feature>
<keyword evidence="1" id="KW-0812">Transmembrane</keyword>
<gene>
    <name evidence="2" type="ORF">DPMN_025895</name>
</gene>
<feature type="transmembrane region" description="Helical" evidence="1">
    <location>
        <begin position="55"/>
        <end position="77"/>
    </location>
</feature>
<dbReference type="EMBL" id="JAIWYP010000002">
    <property type="protein sequence ID" value="KAH3862920.1"/>
    <property type="molecule type" value="Genomic_DNA"/>
</dbReference>
<sequence>MQLMFGVERQFAFDKHGVWNIIGPVVVVDVAAVVVVVVVAAVVIVAVVVVVVISAYVAAAVVAVSVTVVVVIAVSVAGADVTVVSVAGVCERIVVNCAAVVKEVDALDVSGLLVVVDRFDAATIRENTYFITFYKLF</sequence>
<dbReference type="AlphaFoldDB" id="A0A9D4RE23"/>
<reference evidence="2" key="2">
    <citation type="submission" date="2020-11" db="EMBL/GenBank/DDBJ databases">
        <authorList>
            <person name="McCartney M.A."/>
            <person name="Auch B."/>
            <person name="Kono T."/>
            <person name="Mallez S."/>
            <person name="Becker A."/>
            <person name="Gohl D.M."/>
            <person name="Silverstein K.A.T."/>
            <person name="Koren S."/>
            <person name="Bechman K.B."/>
            <person name="Herman A."/>
            <person name="Abrahante J.E."/>
            <person name="Garbe J."/>
        </authorList>
    </citation>
    <scope>NUCLEOTIDE SEQUENCE</scope>
    <source>
        <strain evidence="2">Duluth1</strain>
        <tissue evidence="2">Whole animal</tissue>
    </source>
</reference>
<evidence type="ECO:0000256" key="1">
    <source>
        <dbReference type="SAM" id="Phobius"/>
    </source>
</evidence>
<comment type="caution">
    <text evidence="2">The sequence shown here is derived from an EMBL/GenBank/DDBJ whole genome shotgun (WGS) entry which is preliminary data.</text>
</comment>
<protein>
    <submittedName>
        <fullName evidence="2">Uncharacterized protein</fullName>
    </submittedName>
</protein>
<evidence type="ECO:0000313" key="2">
    <source>
        <dbReference type="EMBL" id="KAH3862920.1"/>
    </source>
</evidence>
<organism evidence="2 3">
    <name type="scientific">Dreissena polymorpha</name>
    <name type="common">Zebra mussel</name>
    <name type="synonym">Mytilus polymorpha</name>
    <dbReference type="NCBI Taxonomy" id="45954"/>
    <lineage>
        <taxon>Eukaryota</taxon>
        <taxon>Metazoa</taxon>
        <taxon>Spiralia</taxon>
        <taxon>Lophotrochozoa</taxon>
        <taxon>Mollusca</taxon>
        <taxon>Bivalvia</taxon>
        <taxon>Autobranchia</taxon>
        <taxon>Heteroconchia</taxon>
        <taxon>Euheterodonta</taxon>
        <taxon>Imparidentia</taxon>
        <taxon>Neoheterodontei</taxon>
        <taxon>Myida</taxon>
        <taxon>Dreissenoidea</taxon>
        <taxon>Dreissenidae</taxon>
        <taxon>Dreissena</taxon>
    </lineage>
</organism>
<keyword evidence="1" id="KW-1133">Transmembrane helix</keyword>
<reference evidence="2" key="1">
    <citation type="journal article" date="2019" name="bioRxiv">
        <title>The Genome of the Zebra Mussel, Dreissena polymorpha: A Resource for Invasive Species Research.</title>
        <authorList>
            <person name="McCartney M.A."/>
            <person name="Auch B."/>
            <person name="Kono T."/>
            <person name="Mallez S."/>
            <person name="Zhang Y."/>
            <person name="Obille A."/>
            <person name="Becker A."/>
            <person name="Abrahante J.E."/>
            <person name="Garbe J."/>
            <person name="Badalamenti J.P."/>
            <person name="Herman A."/>
            <person name="Mangelson H."/>
            <person name="Liachko I."/>
            <person name="Sullivan S."/>
            <person name="Sone E.D."/>
            <person name="Koren S."/>
            <person name="Silverstein K.A.T."/>
            <person name="Beckman K.B."/>
            <person name="Gohl D.M."/>
        </authorList>
    </citation>
    <scope>NUCLEOTIDE SEQUENCE</scope>
    <source>
        <strain evidence="2">Duluth1</strain>
        <tissue evidence="2">Whole animal</tissue>
    </source>
</reference>
<proteinExistence type="predicted"/>
<name>A0A9D4RE23_DREPO</name>
<keyword evidence="1" id="KW-0472">Membrane</keyword>